<organism evidence="2 3">
    <name type="scientific">Mucuna pruriens</name>
    <name type="common">Velvet bean</name>
    <name type="synonym">Dolichos pruriens</name>
    <dbReference type="NCBI Taxonomy" id="157652"/>
    <lineage>
        <taxon>Eukaryota</taxon>
        <taxon>Viridiplantae</taxon>
        <taxon>Streptophyta</taxon>
        <taxon>Embryophyta</taxon>
        <taxon>Tracheophyta</taxon>
        <taxon>Spermatophyta</taxon>
        <taxon>Magnoliopsida</taxon>
        <taxon>eudicotyledons</taxon>
        <taxon>Gunneridae</taxon>
        <taxon>Pentapetalae</taxon>
        <taxon>rosids</taxon>
        <taxon>fabids</taxon>
        <taxon>Fabales</taxon>
        <taxon>Fabaceae</taxon>
        <taxon>Papilionoideae</taxon>
        <taxon>50 kb inversion clade</taxon>
        <taxon>NPAAA clade</taxon>
        <taxon>indigoferoid/millettioid clade</taxon>
        <taxon>Phaseoleae</taxon>
        <taxon>Mucuna</taxon>
    </lineage>
</organism>
<evidence type="ECO:0000313" key="3">
    <source>
        <dbReference type="Proteomes" id="UP000257109"/>
    </source>
</evidence>
<reference evidence="2" key="1">
    <citation type="submission" date="2018-05" db="EMBL/GenBank/DDBJ databases">
        <title>Draft genome of Mucuna pruriens seed.</title>
        <authorList>
            <person name="Nnadi N.E."/>
            <person name="Vos R."/>
            <person name="Hasami M.H."/>
            <person name="Devisetty U.K."/>
            <person name="Aguiy J.C."/>
        </authorList>
    </citation>
    <scope>NUCLEOTIDE SEQUENCE [LARGE SCALE GENOMIC DNA]</scope>
    <source>
        <strain evidence="2">JCA_2017</strain>
    </source>
</reference>
<sequence>MDKRICLKIERKHLSWYLDSGYSCHMTGERSMFQDLRTKIRGWVTFRGNLKDKIVGVGRISKHSFPSIDNVLFVEGLKHNLLSTSQLCDSGYNVSFNKGEYIVKDHNSLLIFSAKRQNNLYKINLTNLINQNVTYLVSINND</sequence>
<dbReference type="InterPro" id="IPR054722">
    <property type="entry name" value="PolX-like_BBD"/>
</dbReference>
<proteinExistence type="predicted"/>
<evidence type="ECO:0000259" key="1">
    <source>
        <dbReference type="Pfam" id="PF22936"/>
    </source>
</evidence>
<protein>
    <recommendedName>
        <fullName evidence="1">Retrovirus-related Pol polyprotein from transposon TNT 1-94-like beta-barrel domain-containing protein</fullName>
    </recommendedName>
</protein>
<keyword evidence="3" id="KW-1185">Reference proteome</keyword>
<dbReference type="Pfam" id="PF22936">
    <property type="entry name" value="Pol_BBD"/>
    <property type="match status" value="1"/>
</dbReference>
<feature type="non-terminal residue" evidence="2">
    <location>
        <position position="1"/>
    </location>
</feature>
<name>A0A371F4T2_MUCPR</name>
<evidence type="ECO:0000313" key="2">
    <source>
        <dbReference type="EMBL" id="RDX73322.1"/>
    </source>
</evidence>
<accession>A0A371F4T2</accession>
<dbReference type="OrthoDB" id="1932348at2759"/>
<dbReference type="AlphaFoldDB" id="A0A371F4T2"/>
<comment type="caution">
    <text evidence="2">The sequence shown here is derived from an EMBL/GenBank/DDBJ whole genome shotgun (WGS) entry which is preliminary data.</text>
</comment>
<feature type="domain" description="Retrovirus-related Pol polyprotein from transposon TNT 1-94-like beta-barrel" evidence="1">
    <location>
        <begin position="16"/>
        <end position="92"/>
    </location>
</feature>
<dbReference type="Proteomes" id="UP000257109">
    <property type="component" value="Unassembled WGS sequence"/>
</dbReference>
<gene>
    <name evidence="2" type="ORF">CR513_47096</name>
</gene>
<dbReference type="EMBL" id="QJKJ01010567">
    <property type="protein sequence ID" value="RDX73322.1"/>
    <property type="molecule type" value="Genomic_DNA"/>
</dbReference>
<dbReference type="STRING" id="157652.A0A371F4T2"/>